<evidence type="ECO:0000313" key="1">
    <source>
        <dbReference type="EMBL" id="CAB4730574.1"/>
    </source>
</evidence>
<sequence>MALSRTARLVAGVLTVNGVLHVVKPSLYDPIMPRWVPAPREVVVWSGYAELAIAAGLAAPPTRRAAGLAGVGLLLGVYPANVQMTVDALQGDNRALQAVSIARLPLQWPMVRAMWRTWREA</sequence>
<dbReference type="PANTHER" id="PTHR36974">
    <property type="entry name" value="MEMBRANE PROTEIN-RELATED"/>
    <property type="match status" value="1"/>
</dbReference>
<dbReference type="AlphaFoldDB" id="A0A6J6S6P5"/>
<reference evidence="1" key="1">
    <citation type="submission" date="2020-05" db="EMBL/GenBank/DDBJ databases">
        <authorList>
            <person name="Chiriac C."/>
            <person name="Salcher M."/>
            <person name="Ghai R."/>
            <person name="Kavagutti S V."/>
        </authorList>
    </citation>
    <scope>NUCLEOTIDE SEQUENCE</scope>
</reference>
<accession>A0A6J6S6P5</accession>
<protein>
    <submittedName>
        <fullName evidence="1">Unannotated protein</fullName>
    </submittedName>
</protein>
<name>A0A6J6S6P5_9ZZZZ</name>
<dbReference type="EMBL" id="CAEZYQ010000002">
    <property type="protein sequence ID" value="CAB4730574.1"/>
    <property type="molecule type" value="Genomic_DNA"/>
</dbReference>
<gene>
    <name evidence="1" type="ORF">UFOPK2761_00476</name>
</gene>
<proteinExistence type="predicted"/>
<dbReference type="PANTHER" id="PTHR36974:SF1">
    <property type="entry name" value="DOXX FAMILY MEMBRANE PROTEIN"/>
    <property type="match status" value="1"/>
</dbReference>
<organism evidence="1">
    <name type="scientific">freshwater metagenome</name>
    <dbReference type="NCBI Taxonomy" id="449393"/>
    <lineage>
        <taxon>unclassified sequences</taxon>
        <taxon>metagenomes</taxon>
        <taxon>ecological metagenomes</taxon>
    </lineage>
</organism>